<organism evidence="1 2">
    <name type="scientific">Austropuccinia psidii MF-1</name>
    <dbReference type="NCBI Taxonomy" id="1389203"/>
    <lineage>
        <taxon>Eukaryota</taxon>
        <taxon>Fungi</taxon>
        <taxon>Dikarya</taxon>
        <taxon>Basidiomycota</taxon>
        <taxon>Pucciniomycotina</taxon>
        <taxon>Pucciniomycetes</taxon>
        <taxon>Pucciniales</taxon>
        <taxon>Sphaerophragmiaceae</taxon>
        <taxon>Austropuccinia</taxon>
    </lineage>
</organism>
<proteinExistence type="predicted"/>
<evidence type="ECO:0000313" key="2">
    <source>
        <dbReference type="Proteomes" id="UP000765509"/>
    </source>
</evidence>
<reference evidence="1" key="1">
    <citation type="submission" date="2021-03" db="EMBL/GenBank/DDBJ databases">
        <title>Draft genome sequence of rust myrtle Austropuccinia psidii MF-1, a brazilian biotype.</title>
        <authorList>
            <person name="Quecine M.C."/>
            <person name="Pachon D.M.R."/>
            <person name="Bonatelli M.L."/>
            <person name="Correr F.H."/>
            <person name="Franceschini L.M."/>
            <person name="Leite T.F."/>
            <person name="Margarido G.R.A."/>
            <person name="Almeida C.A."/>
            <person name="Ferrarezi J.A."/>
            <person name="Labate C.A."/>
        </authorList>
    </citation>
    <scope>NUCLEOTIDE SEQUENCE</scope>
    <source>
        <strain evidence="1">MF-1</strain>
    </source>
</reference>
<dbReference type="AlphaFoldDB" id="A0A9Q3IS55"/>
<accession>A0A9Q3IS55</accession>
<sequence>MWSETREKGEEWKMASKNQRTNLLRQSGVCYAELNRLEYQNPGKHVSLFIMHNWMEGILAHHFCTRWGFQEVAANERNWKRGPLGVVQAWFQKKRKVEGGDSVVEAAWESGYNKSDTGSDMVLDGGETGGFLQQAQGIYFDRN</sequence>
<comment type="caution">
    <text evidence="1">The sequence shown here is derived from an EMBL/GenBank/DDBJ whole genome shotgun (WGS) entry which is preliminary data.</text>
</comment>
<protein>
    <submittedName>
        <fullName evidence="1">Uncharacterized protein</fullName>
    </submittedName>
</protein>
<keyword evidence="2" id="KW-1185">Reference proteome</keyword>
<evidence type="ECO:0000313" key="1">
    <source>
        <dbReference type="EMBL" id="MBW0548986.1"/>
    </source>
</evidence>
<gene>
    <name evidence="1" type="ORF">O181_088701</name>
</gene>
<dbReference type="Proteomes" id="UP000765509">
    <property type="component" value="Unassembled WGS sequence"/>
</dbReference>
<name>A0A9Q3IS55_9BASI</name>
<dbReference type="EMBL" id="AVOT02054254">
    <property type="protein sequence ID" value="MBW0548986.1"/>
    <property type="molecule type" value="Genomic_DNA"/>
</dbReference>